<dbReference type="PANTHER" id="PTHR37299">
    <property type="entry name" value="TRANSCRIPTIONAL REGULATOR-RELATED"/>
    <property type="match status" value="1"/>
</dbReference>
<dbReference type="Gene3D" id="2.40.50.1020">
    <property type="entry name" value="LytTr DNA-binding domain"/>
    <property type="match status" value="1"/>
</dbReference>
<protein>
    <submittedName>
        <fullName evidence="5">Response regulator transcription factor</fullName>
    </submittedName>
</protein>
<dbReference type="Gene3D" id="3.40.50.2300">
    <property type="match status" value="1"/>
</dbReference>
<evidence type="ECO:0000256" key="2">
    <source>
        <dbReference type="PROSITE-ProRule" id="PRU00169"/>
    </source>
</evidence>
<dbReference type="InterPro" id="IPR007492">
    <property type="entry name" value="LytTR_DNA-bd_dom"/>
</dbReference>
<feature type="modified residue" description="4-aspartylphosphate" evidence="2">
    <location>
        <position position="54"/>
    </location>
</feature>
<comment type="caution">
    <text evidence="5">The sequence shown here is derived from an EMBL/GenBank/DDBJ whole genome shotgun (WGS) entry which is preliminary data.</text>
</comment>
<dbReference type="PANTHER" id="PTHR37299:SF1">
    <property type="entry name" value="STAGE 0 SPORULATION PROTEIN A HOMOLOG"/>
    <property type="match status" value="1"/>
</dbReference>
<name>A0AAW3ZLL4_9GAMM</name>
<evidence type="ECO:0000256" key="1">
    <source>
        <dbReference type="ARBA" id="ARBA00023012"/>
    </source>
</evidence>
<dbReference type="GO" id="GO:0003677">
    <property type="term" value="F:DNA binding"/>
    <property type="evidence" value="ECO:0007669"/>
    <property type="project" value="InterPro"/>
</dbReference>
<gene>
    <name evidence="5" type="ORF">IFO71_07280</name>
</gene>
<dbReference type="SMART" id="SM00850">
    <property type="entry name" value="LytTR"/>
    <property type="match status" value="1"/>
</dbReference>
<evidence type="ECO:0000313" key="6">
    <source>
        <dbReference type="Proteomes" id="UP000613768"/>
    </source>
</evidence>
<dbReference type="InterPro" id="IPR011006">
    <property type="entry name" value="CheY-like_superfamily"/>
</dbReference>
<sequence length="267" mass="30228">MLRALIVDDEPLARRGLELRLGAHQDVEVVGNAGHGQQALELAAELQPDVIFLDVQMPGMDGFETLAALPEHQRPLVVFVTAFDHHAVRAFEACALDYLLKPVEDERLAQSLERAREALAERGAEAHREKLLALLRQVAGKPDLLLEDALSEHAEDEVLKDREVLSFKDSGKIIRIKVDSIRWIEAAGDYMCVHADDDTHIVRATLGDMEGQLDPKRFQRIHRSTIVNLQRVKSMRPHMNGEYFLLLDSGHEVKLSRSYREKLELLR</sequence>
<evidence type="ECO:0000259" key="4">
    <source>
        <dbReference type="PROSITE" id="PS50930"/>
    </source>
</evidence>
<dbReference type="AlphaFoldDB" id="A0AAW3ZLL4"/>
<feature type="domain" description="Response regulatory" evidence="3">
    <location>
        <begin position="3"/>
        <end position="116"/>
    </location>
</feature>
<dbReference type="PROSITE" id="PS50110">
    <property type="entry name" value="RESPONSE_REGULATORY"/>
    <property type="match status" value="1"/>
</dbReference>
<accession>A0AAW3ZLL4</accession>
<keyword evidence="6" id="KW-1185">Reference proteome</keyword>
<organism evidence="5 6">
    <name type="scientific">Pseudomarimonas arenosa</name>
    <dbReference type="NCBI Taxonomy" id="2774145"/>
    <lineage>
        <taxon>Bacteria</taxon>
        <taxon>Pseudomonadati</taxon>
        <taxon>Pseudomonadota</taxon>
        <taxon>Gammaproteobacteria</taxon>
        <taxon>Lysobacterales</taxon>
        <taxon>Lysobacteraceae</taxon>
        <taxon>Pseudomarimonas</taxon>
    </lineage>
</organism>
<dbReference type="RefSeq" id="WP_192028889.1">
    <property type="nucleotide sequence ID" value="NZ_JACYTR010000010.1"/>
</dbReference>
<dbReference type="SMART" id="SM00448">
    <property type="entry name" value="REC"/>
    <property type="match status" value="1"/>
</dbReference>
<dbReference type="EMBL" id="JACYTR010000010">
    <property type="protein sequence ID" value="MBD8525539.1"/>
    <property type="molecule type" value="Genomic_DNA"/>
</dbReference>
<proteinExistence type="predicted"/>
<dbReference type="SUPFAM" id="SSF52172">
    <property type="entry name" value="CheY-like"/>
    <property type="match status" value="1"/>
</dbReference>
<dbReference type="GO" id="GO:0000156">
    <property type="term" value="F:phosphorelay response regulator activity"/>
    <property type="evidence" value="ECO:0007669"/>
    <property type="project" value="InterPro"/>
</dbReference>
<dbReference type="Proteomes" id="UP000613768">
    <property type="component" value="Unassembled WGS sequence"/>
</dbReference>
<dbReference type="InterPro" id="IPR046947">
    <property type="entry name" value="LytR-like"/>
</dbReference>
<keyword evidence="1" id="KW-0902">Two-component regulatory system</keyword>
<reference evidence="5 6" key="1">
    <citation type="submission" date="2020-09" db="EMBL/GenBank/DDBJ databases">
        <title>Pseudoxanthomonas sp. CAU 1598 isolated from sand of Yaerae Beach.</title>
        <authorList>
            <person name="Kim W."/>
        </authorList>
    </citation>
    <scope>NUCLEOTIDE SEQUENCE [LARGE SCALE GENOMIC DNA]</scope>
    <source>
        <strain evidence="5 6">CAU 1598</strain>
    </source>
</reference>
<dbReference type="Pfam" id="PF00072">
    <property type="entry name" value="Response_reg"/>
    <property type="match status" value="1"/>
</dbReference>
<evidence type="ECO:0000259" key="3">
    <source>
        <dbReference type="PROSITE" id="PS50110"/>
    </source>
</evidence>
<evidence type="ECO:0000313" key="5">
    <source>
        <dbReference type="EMBL" id="MBD8525539.1"/>
    </source>
</evidence>
<keyword evidence="2" id="KW-0597">Phosphoprotein</keyword>
<feature type="domain" description="HTH LytTR-type" evidence="4">
    <location>
        <begin position="165"/>
        <end position="267"/>
    </location>
</feature>
<dbReference type="Pfam" id="PF04397">
    <property type="entry name" value="LytTR"/>
    <property type="match status" value="1"/>
</dbReference>
<dbReference type="InterPro" id="IPR001789">
    <property type="entry name" value="Sig_transdc_resp-reg_receiver"/>
</dbReference>
<dbReference type="PROSITE" id="PS50930">
    <property type="entry name" value="HTH_LYTTR"/>
    <property type="match status" value="1"/>
</dbReference>